<sequence>MGNEEMDAPAKTSKASSLQEQLPTSVPAMVYSDWHQAFYNSAGTTPIPSPFFHSPVPSGPQAHPFMWGSQGNAHGADLESKSSKGKVRTRPKRFKESLGSLNMLTSRSNEMGVGASRNVLFSQSRESGSEASSAGSDANSQTGSHEKPPNQGPVEGDDAQDGNSDTRALSSQTLMNQTMTLMPMPPSGIGGPMTNLNIGTDYWSASSPSPMATIRGKHPASGTKPSIESWLKDEKERKRERRKLSNRESARRSRLRKQVECEKLSNRVENLTEEKQALEAELEHLQEECDRFAEENSSLNINRTEWVLLVSESDPQDSLELAHIGALALPEEPKNHHVSP</sequence>
<dbReference type="PROSITE" id="PS00036">
    <property type="entry name" value="BZIP_BASIC"/>
    <property type="match status" value="1"/>
</dbReference>
<dbReference type="Pfam" id="PF00170">
    <property type="entry name" value="bZIP_1"/>
    <property type="match status" value="1"/>
</dbReference>
<dbReference type="SUPFAM" id="SSF57959">
    <property type="entry name" value="Leucine zipper domain"/>
    <property type="match status" value="1"/>
</dbReference>
<dbReference type="InterPro" id="IPR046347">
    <property type="entry name" value="bZIP_sf"/>
</dbReference>
<feature type="region of interest" description="Disordered" evidence="7">
    <location>
        <begin position="123"/>
        <end position="172"/>
    </location>
</feature>
<dbReference type="PANTHER" id="PTHR45967:SF38">
    <property type="entry name" value="G-BOX-BINDING FACTOR 2"/>
    <property type="match status" value="1"/>
</dbReference>
<dbReference type="GO" id="GO:0043565">
    <property type="term" value="F:sequence-specific DNA binding"/>
    <property type="evidence" value="ECO:0000318"/>
    <property type="project" value="GO_Central"/>
</dbReference>
<keyword evidence="5" id="KW-0804">Transcription</keyword>
<feature type="region of interest" description="Disordered" evidence="7">
    <location>
        <begin position="209"/>
        <end position="256"/>
    </location>
</feature>
<dbReference type="SMART" id="SM00338">
    <property type="entry name" value="BRLZ"/>
    <property type="match status" value="1"/>
</dbReference>
<name>W1NEJ1_AMBTC</name>
<feature type="compositionally biased region" description="Polar residues" evidence="7">
    <location>
        <begin position="13"/>
        <end position="22"/>
    </location>
</feature>
<keyword evidence="6" id="KW-0539">Nucleus</keyword>
<dbReference type="GO" id="GO:0006355">
    <property type="term" value="P:regulation of DNA-templated transcription"/>
    <property type="evidence" value="ECO:0000318"/>
    <property type="project" value="GO_Central"/>
</dbReference>
<comment type="similarity">
    <text evidence="2">Belongs to the bZIP family.</text>
</comment>
<dbReference type="Gramene" id="ERM93836">
    <property type="protein sequence ID" value="ERM93836"/>
    <property type="gene ID" value="AMTR_s00138p00062920"/>
</dbReference>
<dbReference type="HOGENOM" id="CLU_036349_0_1_1"/>
<evidence type="ECO:0000259" key="8">
    <source>
        <dbReference type="PROSITE" id="PS50217"/>
    </source>
</evidence>
<dbReference type="PROSITE" id="PS50217">
    <property type="entry name" value="BZIP"/>
    <property type="match status" value="1"/>
</dbReference>
<feature type="compositionally biased region" description="Basic residues" evidence="7">
    <location>
        <begin position="83"/>
        <end position="93"/>
    </location>
</feature>
<evidence type="ECO:0000313" key="9">
    <source>
        <dbReference type="EMBL" id="ERM93836.1"/>
    </source>
</evidence>
<dbReference type="Pfam" id="PF07777">
    <property type="entry name" value="MFMR"/>
    <property type="match status" value="1"/>
</dbReference>
<protein>
    <recommendedName>
        <fullName evidence="8">BZIP domain-containing protein</fullName>
    </recommendedName>
</protein>
<feature type="region of interest" description="Disordered" evidence="7">
    <location>
        <begin position="50"/>
        <end position="110"/>
    </location>
</feature>
<dbReference type="Pfam" id="PF16596">
    <property type="entry name" value="MFMR_assoc"/>
    <property type="match status" value="1"/>
</dbReference>
<dbReference type="Proteomes" id="UP000017836">
    <property type="component" value="Unassembled WGS sequence"/>
</dbReference>
<gene>
    <name evidence="9" type="ORF">AMTR_s00138p00062920</name>
</gene>
<proteinExistence type="inferred from homology"/>
<comment type="subcellular location">
    <subcellularLocation>
        <location evidence="1">Nucleus</location>
    </subcellularLocation>
</comment>
<dbReference type="InterPro" id="IPR045314">
    <property type="entry name" value="bZIP_plant_GBF1"/>
</dbReference>
<evidence type="ECO:0000256" key="3">
    <source>
        <dbReference type="ARBA" id="ARBA00023015"/>
    </source>
</evidence>
<organism evidence="9 10">
    <name type="scientific">Amborella trichopoda</name>
    <dbReference type="NCBI Taxonomy" id="13333"/>
    <lineage>
        <taxon>Eukaryota</taxon>
        <taxon>Viridiplantae</taxon>
        <taxon>Streptophyta</taxon>
        <taxon>Embryophyta</taxon>
        <taxon>Tracheophyta</taxon>
        <taxon>Spermatophyta</taxon>
        <taxon>Magnoliopsida</taxon>
        <taxon>Amborellales</taxon>
        <taxon>Amborellaceae</taxon>
        <taxon>Amborella</taxon>
    </lineage>
</organism>
<dbReference type="PANTHER" id="PTHR45967">
    <property type="entry name" value="G-BOX-BINDING FACTOR 3-RELATED"/>
    <property type="match status" value="1"/>
</dbReference>
<dbReference type="GO" id="GO:0000976">
    <property type="term" value="F:transcription cis-regulatory region binding"/>
    <property type="evidence" value="ECO:0007669"/>
    <property type="project" value="UniProtKB-ARBA"/>
</dbReference>
<feature type="domain" description="BZIP" evidence="8">
    <location>
        <begin position="236"/>
        <end position="299"/>
    </location>
</feature>
<reference evidence="10" key="1">
    <citation type="journal article" date="2013" name="Science">
        <title>The Amborella genome and the evolution of flowering plants.</title>
        <authorList>
            <consortium name="Amborella Genome Project"/>
        </authorList>
    </citation>
    <scope>NUCLEOTIDE SEQUENCE [LARGE SCALE GENOMIC DNA]</scope>
</reference>
<dbReference type="InterPro" id="IPR004827">
    <property type="entry name" value="bZIP"/>
</dbReference>
<dbReference type="GO" id="GO:0005634">
    <property type="term" value="C:nucleus"/>
    <property type="evidence" value="ECO:0000318"/>
    <property type="project" value="GO_Central"/>
</dbReference>
<dbReference type="Gene3D" id="1.20.5.170">
    <property type="match status" value="1"/>
</dbReference>
<dbReference type="InterPro" id="IPR012900">
    <property type="entry name" value="MFMR"/>
</dbReference>
<keyword evidence="4" id="KW-0238">DNA-binding</keyword>
<dbReference type="EMBL" id="KI397561">
    <property type="protein sequence ID" value="ERM93836.1"/>
    <property type="molecule type" value="Genomic_DNA"/>
</dbReference>
<evidence type="ECO:0000256" key="7">
    <source>
        <dbReference type="SAM" id="MobiDB-lite"/>
    </source>
</evidence>
<evidence type="ECO:0000256" key="5">
    <source>
        <dbReference type="ARBA" id="ARBA00023163"/>
    </source>
</evidence>
<evidence type="ECO:0000256" key="6">
    <source>
        <dbReference type="ARBA" id="ARBA00023242"/>
    </source>
</evidence>
<accession>W1NEJ1</accession>
<feature type="compositionally biased region" description="Low complexity" evidence="7">
    <location>
        <begin position="123"/>
        <end position="136"/>
    </location>
</feature>
<feature type="compositionally biased region" description="Polar residues" evidence="7">
    <location>
        <begin position="99"/>
        <end position="109"/>
    </location>
</feature>
<evidence type="ECO:0000313" key="10">
    <source>
        <dbReference type="Proteomes" id="UP000017836"/>
    </source>
</evidence>
<keyword evidence="10" id="KW-1185">Reference proteome</keyword>
<feature type="region of interest" description="Disordered" evidence="7">
    <location>
        <begin position="1"/>
        <end position="22"/>
    </location>
</feature>
<evidence type="ECO:0000256" key="2">
    <source>
        <dbReference type="ARBA" id="ARBA00007163"/>
    </source>
</evidence>
<feature type="compositionally biased region" description="Polar residues" evidence="7">
    <location>
        <begin position="161"/>
        <end position="172"/>
    </location>
</feature>
<feature type="compositionally biased region" description="Basic and acidic residues" evidence="7">
    <location>
        <begin position="230"/>
        <end position="256"/>
    </location>
</feature>
<dbReference type="InterPro" id="IPR044827">
    <property type="entry name" value="GBF-like"/>
</dbReference>
<keyword evidence="3" id="KW-0805">Transcription regulation</keyword>
<dbReference type="GO" id="GO:0003700">
    <property type="term" value="F:DNA-binding transcription factor activity"/>
    <property type="evidence" value="ECO:0007669"/>
    <property type="project" value="InterPro"/>
</dbReference>
<dbReference type="CDD" id="cd14702">
    <property type="entry name" value="bZIP_plant_GBF1"/>
    <property type="match status" value="1"/>
</dbReference>
<dbReference type="OMA" id="NINRTEW"/>
<evidence type="ECO:0000256" key="4">
    <source>
        <dbReference type="ARBA" id="ARBA00023125"/>
    </source>
</evidence>
<dbReference type="AlphaFoldDB" id="W1NEJ1"/>
<evidence type="ECO:0000256" key="1">
    <source>
        <dbReference type="ARBA" id="ARBA00004123"/>
    </source>
</evidence>